<proteinExistence type="predicted"/>
<protein>
    <submittedName>
        <fullName evidence="1">Uncharacterized protein</fullName>
    </submittedName>
</protein>
<evidence type="ECO:0000313" key="1">
    <source>
        <dbReference type="EMBL" id="MBX64689.1"/>
    </source>
</evidence>
<dbReference type="AlphaFoldDB" id="A0A2P2QCM6"/>
<sequence length="51" mass="5829">MRSTSFPAIAFNRPCYLQRKITDILNWLKKSGLCGSSYLLIQVLSSPYCML</sequence>
<name>A0A2P2QCM6_RHIMU</name>
<reference evidence="1" key="1">
    <citation type="submission" date="2018-02" db="EMBL/GenBank/DDBJ databases">
        <title>Rhizophora mucronata_Transcriptome.</title>
        <authorList>
            <person name="Meera S.P."/>
            <person name="Sreeshan A."/>
            <person name="Augustine A."/>
        </authorList>
    </citation>
    <scope>NUCLEOTIDE SEQUENCE</scope>
    <source>
        <tissue evidence="1">Leaf</tissue>
    </source>
</reference>
<dbReference type="EMBL" id="GGEC01084205">
    <property type="protein sequence ID" value="MBX64689.1"/>
    <property type="molecule type" value="Transcribed_RNA"/>
</dbReference>
<organism evidence="1">
    <name type="scientific">Rhizophora mucronata</name>
    <name type="common">Asiatic mangrove</name>
    <dbReference type="NCBI Taxonomy" id="61149"/>
    <lineage>
        <taxon>Eukaryota</taxon>
        <taxon>Viridiplantae</taxon>
        <taxon>Streptophyta</taxon>
        <taxon>Embryophyta</taxon>
        <taxon>Tracheophyta</taxon>
        <taxon>Spermatophyta</taxon>
        <taxon>Magnoliopsida</taxon>
        <taxon>eudicotyledons</taxon>
        <taxon>Gunneridae</taxon>
        <taxon>Pentapetalae</taxon>
        <taxon>rosids</taxon>
        <taxon>fabids</taxon>
        <taxon>Malpighiales</taxon>
        <taxon>Rhizophoraceae</taxon>
        <taxon>Rhizophora</taxon>
    </lineage>
</organism>
<accession>A0A2P2QCM6</accession>